<dbReference type="Gene3D" id="3.40.190.290">
    <property type="match status" value="1"/>
</dbReference>
<dbReference type="SUPFAM" id="SSF46785">
    <property type="entry name" value="Winged helix' DNA-binding domain"/>
    <property type="match status" value="1"/>
</dbReference>
<dbReference type="InterPro" id="IPR005119">
    <property type="entry name" value="LysR_subst-bd"/>
</dbReference>
<evidence type="ECO:0000313" key="7">
    <source>
        <dbReference type="Proteomes" id="UP000287361"/>
    </source>
</evidence>
<dbReference type="InterPro" id="IPR000847">
    <property type="entry name" value="LysR_HTH_N"/>
</dbReference>
<dbReference type="GO" id="GO:0003700">
    <property type="term" value="F:DNA-binding transcription factor activity"/>
    <property type="evidence" value="ECO:0007669"/>
    <property type="project" value="InterPro"/>
</dbReference>
<dbReference type="InterPro" id="IPR036388">
    <property type="entry name" value="WH-like_DNA-bd_sf"/>
</dbReference>
<dbReference type="SUPFAM" id="SSF53850">
    <property type="entry name" value="Periplasmic binding protein-like II"/>
    <property type="match status" value="1"/>
</dbReference>
<keyword evidence="2" id="KW-0805">Transcription regulation</keyword>
<reference evidence="6 7" key="1">
    <citation type="submission" date="2018-10" db="EMBL/GenBank/DDBJ databases">
        <title>Draft Genome Sequence of Anaerotignum sp. KCTC 15736.</title>
        <authorList>
            <person name="Choi S.H."/>
            <person name="Kim J.S."/>
            <person name="Kang S.W."/>
            <person name="Lee J.S."/>
            <person name="Park S.H."/>
        </authorList>
    </citation>
    <scope>NUCLEOTIDE SEQUENCE [LARGE SCALE GENOMIC DNA]</scope>
    <source>
        <strain evidence="6 7">KCTC 15736</strain>
    </source>
</reference>
<dbReference type="PANTHER" id="PTHR30419">
    <property type="entry name" value="HTH-TYPE TRANSCRIPTIONAL REGULATOR YBHD"/>
    <property type="match status" value="1"/>
</dbReference>
<dbReference type="GO" id="GO:0005829">
    <property type="term" value="C:cytosol"/>
    <property type="evidence" value="ECO:0007669"/>
    <property type="project" value="TreeGrafter"/>
</dbReference>
<dbReference type="Proteomes" id="UP000287361">
    <property type="component" value="Unassembled WGS sequence"/>
</dbReference>
<accession>A0A401LEI0</accession>
<evidence type="ECO:0000256" key="1">
    <source>
        <dbReference type="ARBA" id="ARBA00009437"/>
    </source>
</evidence>
<dbReference type="InterPro" id="IPR036390">
    <property type="entry name" value="WH_DNA-bd_sf"/>
</dbReference>
<comment type="caution">
    <text evidence="6">The sequence shown here is derived from an EMBL/GenBank/DDBJ whole genome shotgun (WGS) entry which is preliminary data.</text>
</comment>
<dbReference type="PROSITE" id="PS50931">
    <property type="entry name" value="HTH_LYSR"/>
    <property type="match status" value="1"/>
</dbReference>
<keyword evidence="4" id="KW-0804">Transcription</keyword>
<evidence type="ECO:0000256" key="4">
    <source>
        <dbReference type="ARBA" id="ARBA00023163"/>
    </source>
</evidence>
<dbReference type="InterPro" id="IPR050950">
    <property type="entry name" value="HTH-type_LysR_regulators"/>
</dbReference>
<dbReference type="EMBL" id="BHVZ01000004">
    <property type="protein sequence ID" value="GCB29981.1"/>
    <property type="molecule type" value="Genomic_DNA"/>
</dbReference>
<feature type="domain" description="HTH lysR-type" evidence="5">
    <location>
        <begin position="1"/>
        <end position="58"/>
    </location>
</feature>
<evidence type="ECO:0000313" key="6">
    <source>
        <dbReference type="EMBL" id="GCB29981.1"/>
    </source>
</evidence>
<dbReference type="Pfam" id="PF03466">
    <property type="entry name" value="LysR_substrate"/>
    <property type="match status" value="1"/>
</dbReference>
<dbReference type="AlphaFoldDB" id="A0A401LEI0"/>
<evidence type="ECO:0000259" key="5">
    <source>
        <dbReference type="PROSITE" id="PS50931"/>
    </source>
</evidence>
<dbReference type="Gene3D" id="1.10.10.10">
    <property type="entry name" value="Winged helix-like DNA-binding domain superfamily/Winged helix DNA-binding domain"/>
    <property type="match status" value="1"/>
</dbReference>
<dbReference type="OrthoDB" id="9785745at2"/>
<name>A0A401LEI0_9FIRM</name>
<keyword evidence="7" id="KW-1185">Reference proteome</keyword>
<gene>
    <name evidence="6" type="ORF">KGMB03357_16420</name>
</gene>
<sequence>MKIEQIQQIIEVAQVGSINRASQNLYIAQSTLSSSIKCVETELRQKLFIRTQKGIEQTEFGKIFVKYGKTILEAYQHIQSASNLQYRNGSNSAFKISIYYLLFANRLLYQMFNKYSDQNINFHYINTPRDRILFDVAHNISEIGIIAMPSLMKSQWLDLIYSYGLEYHTLSIEPTHILFGPACPLYQSNKTSVTINELHNFSQITIKENNELIKAIEAEISKTFCPSTTIQLSDRDLLIGMLHETNGYYIATMNQYAYVKEPYDPIIKSLPVVACPFHYEFGLVKKQRTELSALADEFVALIRSAITGNNSK</sequence>
<dbReference type="PANTHER" id="PTHR30419:SF8">
    <property type="entry name" value="NITROGEN ASSIMILATION TRANSCRIPTIONAL ACTIVATOR-RELATED"/>
    <property type="match status" value="1"/>
</dbReference>
<organism evidence="6 7">
    <name type="scientific">Anaerotignum faecicola</name>
    <dbReference type="NCBI Taxonomy" id="2358141"/>
    <lineage>
        <taxon>Bacteria</taxon>
        <taxon>Bacillati</taxon>
        <taxon>Bacillota</taxon>
        <taxon>Clostridia</taxon>
        <taxon>Lachnospirales</taxon>
        <taxon>Anaerotignaceae</taxon>
        <taxon>Anaerotignum</taxon>
    </lineage>
</organism>
<dbReference type="Pfam" id="PF00126">
    <property type="entry name" value="HTH_1"/>
    <property type="match status" value="1"/>
</dbReference>
<proteinExistence type="inferred from homology"/>
<evidence type="ECO:0000256" key="2">
    <source>
        <dbReference type="ARBA" id="ARBA00023015"/>
    </source>
</evidence>
<comment type="similarity">
    <text evidence="1">Belongs to the LysR transcriptional regulatory family.</text>
</comment>
<dbReference type="GO" id="GO:0003677">
    <property type="term" value="F:DNA binding"/>
    <property type="evidence" value="ECO:0007669"/>
    <property type="project" value="UniProtKB-KW"/>
</dbReference>
<keyword evidence="3" id="KW-0238">DNA-binding</keyword>
<protein>
    <recommendedName>
        <fullName evidence="5">HTH lysR-type domain-containing protein</fullName>
    </recommendedName>
</protein>
<evidence type="ECO:0000256" key="3">
    <source>
        <dbReference type="ARBA" id="ARBA00023125"/>
    </source>
</evidence>